<keyword evidence="5" id="KW-1185">Reference proteome</keyword>
<accession>E8V7N6</accession>
<dbReference type="CDD" id="cd02511">
    <property type="entry name" value="Beta4Glucosyltransferase"/>
    <property type="match status" value="1"/>
</dbReference>
<dbReference type="GO" id="GO:0016740">
    <property type="term" value="F:transferase activity"/>
    <property type="evidence" value="ECO:0007669"/>
    <property type="project" value="UniProtKB-KW"/>
</dbReference>
<evidence type="ECO:0000313" key="4">
    <source>
        <dbReference type="EMBL" id="ADV81734.1"/>
    </source>
</evidence>
<keyword evidence="2" id="KW-0472">Membrane</keyword>
<dbReference type="Pfam" id="PF00535">
    <property type="entry name" value="Glycos_transf_2"/>
    <property type="match status" value="1"/>
</dbReference>
<dbReference type="EMBL" id="CP002467">
    <property type="protein sequence ID" value="ADV81734.1"/>
    <property type="molecule type" value="Genomic_DNA"/>
</dbReference>
<proteinExistence type="inferred from homology"/>
<name>E8V7N6_TERSS</name>
<comment type="similarity">
    <text evidence="1">Belongs to the glycosyltransferase 2 family. WaaE/KdtX subfamily.</text>
</comment>
<protein>
    <submittedName>
        <fullName evidence="4">Glycosyl transferase family 2</fullName>
    </submittedName>
</protein>
<evidence type="ECO:0000259" key="3">
    <source>
        <dbReference type="Pfam" id="PF00535"/>
    </source>
</evidence>
<keyword evidence="4" id="KW-0808">Transferase</keyword>
<gene>
    <name evidence="4" type="ordered locus">AciPR4_0901</name>
</gene>
<dbReference type="Gene3D" id="3.90.550.10">
    <property type="entry name" value="Spore Coat Polysaccharide Biosynthesis Protein SpsA, Chain A"/>
    <property type="match status" value="1"/>
</dbReference>
<evidence type="ECO:0000313" key="5">
    <source>
        <dbReference type="Proteomes" id="UP000006844"/>
    </source>
</evidence>
<dbReference type="KEGG" id="tsa:AciPR4_0901"/>
<feature type="transmembrane region" description="Helical" evidence="2">
    <location>
        <begin position="204"/>
        <end position="222"/>
    </location>
</feature>
<dbReference type="STRING" id="401053.AciPR4_0901"/>
<dbReference type="InterPro" id="IPR001173">
    <property type="entry name" value="Glyco_trans_2-like"/>
</dbReference>
<dbReference type="AlphaFoldDB" id="E8V7N6"/>
<feature type="domain" description="Glycosyltransferase 2-like" evidence="3">
    <location>
        <begin position="5"/>
        <end position="89"/>
    </location>
</feature>
<evidence type="ECO:0000256" key="2">
    <source>
        <dbReference type="SAM" id="Phobius"/>
    </source>
</evidence>
<dbReference type="PANTHER" id="PTHR43630:SF2">
    <property type="entry name" value="GLYCOSYLTRANSFERASE"/>
    <property type="match status" value="1"/>
</dbReference>
<dbReference type="HOGENOM" id="CLU_065962_0_0_0"/>
<dbReference type="RefSeq" id="WP_013567467.1">
    <property type="nucleotide sequence ID" value="NC_014963.1"/>
</dbReference>
<sequence>MPALSVAIITHNEEANLARTLRSLPEGCEVVVVDSGSTDGTLTVASQYGARVIEQPWLGFAVQKNLALSECTGDWVLSLDADEELSPALRDEIVSLVQGQPLPGKPEAYFVPRKNFFLGRWIRFGGFYPDAKLRLFRKGVASFEPRPVHEVIRFDGASGKLQGALLHHAYPTLSGYLEHMNRYSTLGAEILQQKGKTSASAFDFIAHVFLAPAATFVWNYVFRSGFRDGREGLLLHLYHASYTSWKYAKAWEKAR</sequence>
<dbReference type="eggNOG" id="COG0463">
    <property type="taxonomic scope" value="Bacteria"/>
</dbReference>
<dbReference type="Proteomes" id="UP000006844">
    <property type="component" value="Chromosome"/>
</dbReference>
<dbReference type="SUPFAM" id="SSF53448">
    <property type="entry name" value="Nucleotide-diphospho-sugar transferases"/>
    <property type="match status" value="1"/>
</dbReference>
<reference evidence="4 5" key="1">
    <citation type="journal article" date="2012" name="Stand. Genomic Sci.">
        <title>Complete genome sequence of Terriglobus saanensis type strain SP1PR4(T), an Acidobacteria from tundra soil.</title>
        <authorList>
            <person name="Rawat S.R."/>
            <person name="Mannisto M.K."/>
            <person name="Starovoytov V."/>
            <person name="Goodwin L."/>
            <person name="Nolan M."/>
            <person name="Hauser L."/>
            <person name="Land M."/>
            <person name="Davenport K.W."/>
            <person name="Woyke T."/>
            <person name="Haggblom M.M."/>
        </authorList>
    </citation>
    <scope>NUCLEOTIDE SEQUENCE</scope>
    <source>
        <strain evidence="5">ATCC BAA-1853 / DSM 23119 / SP1PR4</strain>
    </source>
</reference>
<keyword evidence="2" id="KW-1133">Transmembrane helix</keyword>
<dbReference type="OrthoDB" id="9815923at2"/>
<organism evidence="4 5">
    <name type="scientific">Terriglobus saanensis (strain ATCC BAA-1853 / DSM 23119 / SP1PR4)</name>
    <dbReference type="NCBI Taxonomy" id="401053"/>
    <lineage>
        <taxon>Bacteria</taxon>
        <taxon>Pseudomonadati</taxon>
        <taxon>Acidobacteriota</taxon>
        <taxon>Terriglobia</taxon>
        <taxon>Terriglobales</taxon>
        <taxon>Acidobacteriaceae</taxon>
        <taxon>Terriglobus</taxon>
    </lineage>
</organism>
<evidence type="ECO:0000256" key="1">
    <source>
        <dbReference type="ARBA" id="ARBA00038494"/>
    </source>
</evidence>
<dbReference type="PANTHER" id="PTHR43630">
    <property type="entry name" value="POLY-BETA-1,6-N-ACETYL-D-GLUCOSAMINE SYNTHASE"/>
    <property type="match status" value="1"/>
</dbReference>
<keyword evidence="2" id="KW-0812">Transmembrane</keyword>
<dbReference type="InterPro" id="IPR029044">
    <property type="entry name" value="Nucleotide-diphossugar_trans"/>
</dbReference>